<evidence type="ECO:0000256" key="5">
    <source>
        <dbReference type="PIRNR" id="PIRNR000183"/>
    </source>
</evidence>
<dbReference type="Gene3D" id="3.40.50.720">
    <property type="entry name" value="NAD(P)-binding Rossmann-like Domain"/>
    <property type="match status" value="2"/>
</dbReference>
<dbReference type="PANTHER" id="PTHR42795:SF1">
    <property type="entry name" value="ALANINE DEHYDROGENASE"/>
    <property type="match status" value="1"/>
</dbReference>
<evidence type="ECO:0000256" key="4">
    <source>
        <dbReference type="ARBA" id="ARBA00023027"/>
    </source>
</evidence>
<dbReference type="SUPFAM" id="SSF52283">
    <property type="entry name" value="Formate/glycerate dehydrogenase catalytic domain-like"/>
    <property type="match status" value="1"/>
</dbReference>
<dbReference type="EMBL" id="AP024355">
    <property type="protein sequence ID" value="BCR06270.1"/>
    <property type="molecule type" value="Genomic_DNA"/>
</dbReference>
<dbReference type="InterPro" id="IPR036291">
    <property type="entry name" value="NAD(P)-bd_dom_sf"/>
</dbReference>
<sequence>MIVGVLREIKAEENRVCMTPAGVEVMSSNGHKVLVESAAGVGSGFSDQAYLEAGAEIVATPAEIYRRAEMVMHVKEPQPSEYGMIREGQILFTYFHFAASEELTRAMLKTGSIDIAYETITAANGSLPLLTPMSEVAGRMAAQQAAKYVERAQGGRGILLGGVPGVAPATVLVIGGGVVGTHAAQMACGLGAKVYLLDTNLERLRHLSEIMPKNCFPMMSSPAAIRELVQEADVVIGAVLVHGAKAPRLVTREMLTTMKQGAVLVDVAIDQGGCFETSRPTTHGAPTYSVEGVLHYCVANMPGAVPLTSTVALTNATLPYAVAIANQGWQQVARENPHIKEGINVACGKVTYRGVAEAFGLEYTPVDELLAPAPGSGKPLAAAPG</sequence>
<dbReference type="EC" id="1.4.1.1" evidence="2 5"/>
<dbReference type="PROSITE" id="PS00837">
    <property type="entry name" value="ALADH_PNT_2"/>
    <property type="match status" value="1"/>
</dbReference>
<dbReference type="InterPro" id="IPR007698">
    <property type="entry name" value="AlaDH/PNT_NAD(H)-bd"/>
</dbReference>
<protein>
    <recommendedName>
        <fullName evidence="2 5">Alanine dehydrogenase</fullName>
        <ecNumber evidence="2 5">1.4.1.1</ecNumber>
    </recommendedName>
</protein>
<evidence type="ECO:0000256" key="2">
    <source>
        <dbReference type="ARBA" id="ARBA00012897"/>
    </source>
</evidence>
<accession>A0ABN6E1S3</accession>
<dbReference type="CDD" id="cd05305">
    <property type="entry name" value="L-AlaDH"/>
    <property type="match status" value="1"/>
</dbReference>
<evidence type="ECO:0000256" key="3">
    <source>
        <dbReference type="ARBA" id="ARBA00023002"/>
    </source>
</evidence>
<evidence type="ECO:0000259" key="7">
    <source>
        <dbReference type="SMART" id="SM01003"/>
    </source>
</evidence>
<comment type="similarity">
    <text evidence="1 5">Belongs to the AlaDH/PNT family.</text>
</comment>
<dbReference type="Pfam" id="PF05222">
    <property type="entry name" value="AlaDh_PNT_N"/>
    <property type="match status" value="1"/>
</dbReference>
<evidence type="ECO:0000256" key="1">
    <source>
        <dbReference type="ARBA" id="ARBA00005689"/>
    </source>
</evidence>
<evidence type="ECO:0000313" key="9">
    <source>
        <dbReference type="Proteomes" id="UP001319827"/>
    </source>
</evidence>
<evidence type="ECO:0000259" key="6">
    <source>
        <dbReference type="SMART" id="SM01002"/>
    </source>
</evidence>
<dbReference type="PANTHER" id="PTHR42795">
    <property type="entry name" value="ALANINE DEHYDROGENASE"/>
    <property type="match status" value="1"/>
</dbReference>
<dbReference type="SMART" id="SM01002">
    <property type="entry name" value="AlaDh_PNT_C"/>
    <property type="match status" value="1"/>
</dbReference>
<dbReference type="RefSeq" id="WP_221249640.1">
    <property type="nucleotide sequence ID" value="NZ_AP024355.1"/>
</dbReference>
<dbReference type="SUPFAM" id="SSF51735">
    <property type="entry name" value="NAD(P)-binding Rossmann-fold domains"/>
    <property type="match status" value="1"/>
</dbReference>
<keyword evidence="9" id="KW-1185">Reference proteome</keyword>
<proteinExistence type="inferred from homology"/>
<evidence type="ECO:0000313" key="8">
    <source>
        <dbReference type="EMBL" id="BCR06270.1"/>
    </source>
</evidence>
<name>A0ABN6E1S3_9BACT</name>
<gene>
    <name evidence="8" type="primary">ald</name>
    <name evidence="8" type="ORF">DESUT3_33390</name>
</gene>
<keyword evidence="4 5" id="KW-0520">NAD</keyword>
<reference evidence="8 9" key="1">
    <citation type="journal article" date="2016" name="C (Basel)">
        <title>Selective Growth of and Electricity Production by Marine Exoelectrogenic Bacteria in Self-Aggregated Hydrogel of Microbially Reduced Graphene Oxide.</title>
        <authorList>
            <person name="Yoshida N."/>
            <person name="Goto Y."/>
            <person name="Miyata Y."/>
        </authorList>
    </citation>
    <scope>NUCLEOTIDE SEQUENCE [LARGE SCALE GENOMIC DNA]</scope>
    <source>
        <strain evidence="8 9">NIT-T3</strain>
    </source>
</reference>
<comment type="catalytic activity">
    <reaction evidence="5">
        <text>L-alanine + NAD(+) + H2O = pyruvate + NH4(+) + NADH + H(+)</text>
        <dbReference type="Rhea" id="RHEA:18405"/>
        <dbReference type="ChEBI" id="CHEBI:15361"/>
        <dbReference type="ChEBI" id="CHEBI:15377"/>
        <dbReference type="ChEBI" id="CHEBI:15378"/>
        <dbReference type="ChEBI" id="CHEBI:28938"/>
        <dbReference type="ChEBI" id="CHEBI:57540"/>
        <dbReference type="ChEBI" id="CHEBI:57945"/>
        <dbReference type="ChEBI" id="CHEBI:57972"/>
        <dbReference type="EC" id="1.4.1.1"/>
    </reaction>
</comment>
<dbReference type="SMART" id="SM01003">
    <property type="entry name" value="AlaDh_PNT_N"/>
    <property type="match status" value="1"/>
</dbReference>
<feature type="domain" description="Alanine dehydrogenase/pyridine nucleotide transhydrogenase NAD(H)-binding" evidence="6">
    <location>
        <begin position="149"/>
        <end position="297"/>
    </location>
</feature>
<dbReference type="InterPro" id="IPR008143">
    <property type="entry name" value="Ala_DH/PNT_CS2"/>
</dbReference>
<dbReference type="Pfam" id="PF01262">
    <property type="entry name" value="AlaDh_PNT_C"/>
    <property type="match status" value="1"/>
</dbReference>
<dbReference type="NCBIfam" id="TIGR00518">
    <property type="entry name" value="alaDH"/>
    <property type="match status" value="1"/>
</dbReference>
<dbReference type="PIRSF" id="PIRSF000183">
    <property type="entry name" value="Alanine_dh"/>
    <property type="match status" value="1"/>
</dbReference>
<organism evidence="8 9">
    <name type="scientific">Desulfuromonas versatilis</name>
    <dbReference type="NCBI Taxonomy" id="2802975"/>
    <lineage>
        <taxon>Bacteria</taxon>
        <taxon>Pseudomonadati</taxon>
        <taxon>Thermodesulfobacteriota</taxon>
        <taxon>Desulfuromonadia</taxon>
        <taxon>Desulfuromonadales</taxon>
        <taxon>Desulfuromonadaceae</taxon>
        <taxon>Desulfuromonas</taxon>
    </lineage>
</organism>
<dbReference type="InterPro" id="IPR007886">
    <property type="entry name" value="AlaDH/PNT_N"/>
</dbReference>
<dbReference type="Proteomes" id="UP001319827">
    <property type="component" value="Chromosome"/>
</dbReference>
<keyword evidence="3 5" id="KW-0560">Oxidoreductase</keyword>
<reference evidence="8 9" key="2">
    <citation type="journal article" date="2021" name="Int. J. Syst. Evol. Microbiol.">
        <title>Isolation and Polyphasic Characterization of Desulfuromonas versatilis sp. Nov., an Electrogenic Bacteria Capable of Versatile Metabolism Isolated from a Graphene Oxide-Reducing Enrichment Culture.</title>
        <authorList>
            <person name="Xie L."/>
            <person name="Yoshida N."/>
            <person name="Ishii S."/>
            <person name="Meng L."/>
        </authorList>
    </citation>
    <scope>NUCLEOTIDE SEQUENCE [LARGE SCALE GENOMIC DNA]</scope>
    <source>
        <strain evidence="8 9">NIT-T3</strain>
    </source>
</reference>
<dbReference type="InterPro" id="IPR008141">
    <property type="entry name" value="Ala_DH"/>
</dbReference>
<feature type="domain" description="Alanine dehydrogenase/pyridine nucleotide transhydrogenase N-terminal" evidence="7">
    <location>
        <begin position="4"/>
        <end position="137"/>
    </location>
</feature>